<accession>A0A645ETY6</accession>
<evidence type="ECO:0000313" key="1">
    <source>
        <dbReference type="EMBL" id="MPN04659.1"/>
    </source>
</evidence>
<name>A0A645ETY6_9ZZZZ</name>
<dbReference type="GO" id="GO:0005737">
    <property type="term" value="C:cytoplasm"/>
    <property type="evidence" value="ECO:0007669"/>
    <property type="project" value="TreeGrafter"/>
</dbReference>
<dbReference type="InterPro" id="IPR036412">
    <property type="entry name" value="HAD-like_sf"/>
</dbReference>
<dbReference type="Pfam" id="PF13242">
    <property type="entry name" value="Hydrolase_like"/>
    <property type="match status" value="1"/>
</dbReference>
<reference evidence="1" key="1">
    <citation type="submission" date="2019-08" db="EMBL/GenBank/DDBJ databases">
        <authorList>
            <person name="Kucharzyk K."/>
            <person name="Murdoch R.W."/>
            <person name="Higgins S."/>
            <person name="Loffler F."/>
        </authorList>
    </citation>
    <scope>NUCLEOTIDE SEQUENCE</scope>
</reference>
<dbReference type="AlphaFoldDB" id="A0A645ETY6"/>
<proteinExistence type="predicted"/>
<dbReference type="InterPro" id="IPR023214">
    <property type="entry name" value="HAD_sf"/>
</dbReference>
<gene>
    <name evidence="1" type="primary">gph_69</name>
    <name evidence="1" type="ORF">SDC9_151904</name>
</gene>
<sequence length="105" mass="11452">MIKRPPDVIVGKPNEVIIRQVLKDMDVDITQAVIVGDSLGTDVKLAKNIGMRSILVLTGNTRSLHEIETSSNIPDFIINSLADLPNLLLKAETDSENITAVPIQH</sequence>
<keyword evidence="1" id="KW-0378">Hydrolase</keyword>
<dbReference type="PANTHER" id="PTHR19288">
    <property type="entry name" value="4-NITROPHENYLPHOSPHATASE-RELATED"/>
    <property type="match status" value="1"/>
</dbReference>
<dbReference type="Gene3D" id="3.40.50.1000">
    <property type="entry name" value="HAD superfamily/HAD-like"/>
    <property type="match status" value="1"/>
</dbReference>
<dbReference type="PANTHER" id="PTHR19288:SF46">
    <property type="entry name" value="HALOACID DEHALOGENASE-LIKE HYDROLASE DOMAIN-CONTAINING PROTEIN 2"/>
    <property type="match status" value="1"/>
</dbReference>
<organism evidence="1">
    <name type="scientific">bioreactor metagenome</name>
    <dbReference type="NCBI Taxonomy" id="1076179"/>
    <lineage>
        <taxon>unclassified sequences</taxon>
        <taxon>metagenomes</taxon>
        <taxon>ecological metagenomes</taxon>
    </lineage>
</organism>
<dbReference type="EMBL" id="VSSQ01050578">
    <property type="protein sequence ID" value="MPN04659.1"/>
    <property type="molecule type" value="Genomic_DNA"/>
</dbReference>
<dbReference type="EC" id="3.1.3.18" evidence="1"/>
<comment type="caution">
    <text evidence="1">The sequence shown here is derived from an EMBL/GenBank/DDBJ whole genome shotgun (WGS) entry which is preliminary data.</text>
</comment>
<dbReference type="GO" id="GO:0008967">
    <property type="term" value="F:phosphoglycolate phosphatase activity"/>
    <property type="evidence" value="ECO:0007669"/>
    <property type="project" value="UniProtKB-EC"/>
</dbReference>
<protein>
    <submittedName>
        <fullName evidence="1">Phosphoglycolate phosphatase</fullName>
        <ecNumber evidence="1">3.1.3.18</ecNumber>
    </submittedName>
</protein>
<dbReference type="SUPFAM" id="SSF56784">
    <property type="entry name" value="HAD-like"/>
    <property type="match status" value="1"/>
</dbReference>